<dbReference type="PANTHER" id="PTHR30482:SF10">
    <property type="entry name" value="HIGH-AFFINITY BRANCHED-CHAIN AMINO ACID TRANSPORT PROTEIN BRAE"/>
    <property type="match status" value="1"/>
</dbReference>
<gene>
    <name evidence="7" type="ORF">SAMN05660235_01636</name>
</gene>
<accession>A0A1G7L6F8</accession>
<feature type="transmembrane region" description="Helical" evidence="6">
    <location>
        <begin position="52"/>
        <end position="71"/>
    </location>
</feature>
<keyword evidence="3 6" id="KW-0812">Transmembrane</keyword>
<dbReference type="Pfam" id="PF02653">
    <property type="entry name" value="BPD_transp_2"/>
    <property type="match status" value="1"/>
</dbReference>
<dbReference type="GO" id="GO:0015658">
    <property type="term" value="F:branched-chain amino acid transmembrane transporter activity"/>
    <property type="evidence" value="ECO:0007669"/>
    <property type="project" value="InterPro"/>
</dbReference>
<dbReference type="PANTHER" id="PTHR30482">
    <property type="entry name" value="HIGH-AFFINITY BRANCHED-CHAIN AMINO ACID TRANSPORT SYSTEM PERMEASE"/>
    <property type="match status" value="1"/>
</dbReference>
<dbReference type="InterPro" id="IPR043428">
    <property type="entry name" value="LivM-like"/>
</dbReference>
<dbReference type="CDD" id="cd06581">
    <property type="entry name" value="TM_PBP1_LivM_like"/>
    <property type="match status" value="1"/>
</dbReference>
<keyword evidence="8" id="KW-1185">Reference proteome</keyword>
<evidence type="ECO:0000256" key="1">
    <source>
        <dbReference type="ARBA" id="ARBA00004651"/>
    </source>
</evidence>
<reference evidence="8" key="1">
    <citation type="submission" date="2016-10" db="EMBL/GenBank/DDBJ databases">
        <authorList>
            <person name="Varghese N."/>
            <person name="Submissions S."/>
        </authorList>
    </citation>
    <scope>NUCLEOTIDE SEQUENCE [LARGE SCALE GENOMIC DNA]</scope>
    <source>
        <strain evidence="8">DSM 23256</strain>
    </source>
</reference>
<feature type="transmembrane region" description="Helical" evidence="6">
    <location>
        <begin position="83"/>
        <end position="101"/>
    </location>
</feature>
<dbReference type="InterPro" id="IPR001851">
    <property type="entry name" value="ABC_transp_permease"/>
</dbReference>
<proteinExistence type="predicted"/>
<dbReference type="GO" id="GO:0005886">
    <property type="term" value="C:plasma membrane"/>
    <property type="evidence" value="ECO:0007669"/>
    <property type="project" value="UniProtKB-SubCell"/>
</dbReference>
<dbReference type="EMBL" id="FNBU01000011">
    <property type="protein sequence ID" value="SDF45107.1"/>
    <property type="molecule type" value="Genomic_DNA"/>
</dbReference>
<evidence type="ECO:0000256" key="2">
    <source>
        <dbReference type="ARBA" id="ARBA00022475"/>
    </source>
</evidence>
<feature type="transmembrane region" description="Helical" evidence="6">
    <location>
        <begin position="107"/>
        <end position="126"/>
    </location>
</feature>
<evidence type="ECO:0000256" key="3">
    <source>
        <dbReference type="ARBA" id="ARBA00022692"/>
    </source>
</evidence>
<dbReference type="Proteomes" id="UP000243333">
    <property type="component" value="Unassembled WGS sequence"/>
</dbReference>
<dbReference type="STRING" id="1123285.SAMN05660235_01636"/>
<feature type="transmembrane region" description="Helical" evidence="6">
    <location>
        <begin position="269"/>
        <end position="294"/>
    </location>
</feature>
<keyword evidence="4 6" id="KW-1133">Transmembrane helix</keyword>
<keyword evidence="2" id="KW-1003">Cell membrane</keyword>
<feature type="transmembrane region" description="Helical" evidence="6">
    <location>
        <begin position="184"/>
        <end position="201"/>
    </location>
</feature>
<protein>
    <submittedName>
        <fullName evidence="7">Amino acid/amide ABC transporter membrane protein 2, HAAT family</fullName>
    </submittedName>
</protein>
<dbReference type="RefSeq" id="WP_093689819.1">
    <property type="nucleotide sequence ID" value="NZ_FNBU01000011.1"/>
</dbReference>
<name>A0A1G7L6F8_9FIRM</name>
<comment type="subcellular location">
    <subcellularLocation>
        <location evidence="1">Cell membrane</location>
        <topology evidence="1">Multi-pass membrane protein</topology>
    </subcellularLocation>
</comment>
<organism evidence="7 8">
    <name type="scientific">Sporolituus thermophilus DSM 23256</name>
    <dbReference type="NCBI Taxonomy" id="1123285"/>
    <lineage>
        <taxon>Bacteria</taxon>
        <taxon>Bacillati</taxon>
        <taxon>Bacillota</taxon>
        <taxon>Negativicutes</taxon>
        <taxon>Selenomonadales</taxon>
        <taxon>Sporomusaceae</taxon>
        <taxon>Sporolituus</taxon>
    </lineage>
</organism>
<evidence type="ECO:0000256" key="4">
    <source>
        <dbReference type="ARBA" id="ARBA00022989"/>
    </source>
</evidence>
<feature type="transmembrane region" description="Helical" evidence="6">
    <location>
        <begin position="306"/>
        <end position="326"/>
    </location>
</feature>
<sequence length="342" mass="36886">MTTALAPAWRQSLTRFVHSPRAAVVFSAVILLITFLDSLIDAQDYIFSPYFKHIVFVSLIYSIVTLSLNFVSGYVGQTSLGHAAFFGLGGYVSALLTQLYHVPYWPAFLAAGVAAALVGIPLGAPALRVKGPFLVVVTYACGEVFRFIALNLEVTGGPAGLPGLLTPSIAGVSFTDVGATGKELFIVTALVFALALAFFMSRLEDSRIGHAFAAIREDEIAAAAMGINTAYYKLLAFCLGAFFAGLAGSLFVHYLSFVSPDMLSSTESIMMFTMVVVGGARSIPGSFLGAFLLTFIPEGLRYFKDFVHLPFDPWLVFFGFVLMVMMRVRPQGILGADTVFRR</sequence>
<evidence type="ECO:0000313" key="7">
    <source>
        <dbReference type="EMBL" id="SDF45107.1"/>
    </source>
</evidence>
<dbReference type="OrthoDB" id="9789927at2"/>
<feature type="transmembrane region" description="Helical" evidence="6">
    <location>
        <begin position="21"/>
        <end position="40"/>
    </location>
</feature>
<evidence type="ECO:0000313" key="8">
    <source>
        <dbReference type="Proteomes" id="UP000243333"/>
    </source>
</evidence>
<evidence type="ECO:0000256" key="5">
    <source>
        <dbReference type="ARBA" id="ARBA00023136"/>
    </source>
</evidence>
<evidence type="ECO:0000256" key="6">
    <source>
        <dbReference type="SAM" id="Phobius"/>
    </source>
</evidence>
<feature type="transmembrane region" description="Helical" evidence="6">
    <location>
        <begin position="234"/>
        <end position="257"/>
    </location>
</feature>
<dbReference type="AlphaFoldDB" id="A0A1G7L6F8"/>
<keyword evidence="5 6" id="KW-0472">Membrane</keyword>